<proteinExistence type="predicted"/>
<comment type="caution">
    <text evidence="1">The sequence shown here is derived from an EMBL/GenBank/DDBJ whole genome shotgun (WGS) entry which is preliminary data.</text>
</comment>
<accession>A0ABW9KET6</accession>
<evidence type="ECO:0000313" key="1">
    <source>
        <dbReference type="EMBL" id="MFN2102889.1"/>
    </source>
</evidence>
<organism evidence="1 2">
    <name type="scientific">Finegoldia dalianensis</name>
    <dbReference type="NCBI Taxonomy" id="3145239"/>
    <lineage>
        <taxon>Bacteria</taxon>
        <taxon>Bacillati</taxon>
        <taxon>Bacillota</taxon>
        <taxon>Tissierellia</taxon>
        <taxon>Tissierellales</taxon>
        <taxon>Peptoniphilaceae</taxon>
        <taxon>Finegoldia</taxon>
    </lineage>
</organism>
<reference evidence="1 2" key="1">
    <citation type="journal article" date="2024" name="Anaerobe">
        <title>The identification of Finegoldia dalianensis sp. nov., isolated from the pus of a patient with skin abscess and genomic analysis of the strains belonging to Finegoldia genus.</title>
        <authorList>
            <person name="Li Y."/>
            <person name="Wang Y."/>
            <person name="Xiao D."/>
            <person name="Wang J."/>
            <person name="Jin D."/>
        </authorList>
    </citation>
    <scope>NUCLEOTIDE SEQUENCE [LARGE SCALE GENOMIC DNA]</scope>
    <source>
        <strain evidence="1 2">LY240594</strain>
    </source>
</reference>
<keyword evidence="2" id="KW-1185">Reference proteome</keyword>
<dbReference type="EMBL" id="JBDLBQ010000007">
    <property type="protein sequence ID" value="MFN2102889.1"/>
    <property type="molecule type" value="Genomic_DNA"/>
</dbReference>
<name>A0ABW9KET6_9FIRM</name>
<protein>
    <submittedName>
        <fullName evidence="1">Uncharacterized protein</fullName>
    </submittedName>
</protein>
<dbReference type="RefSeq" id="WP_412412170.1">
    <property type="nucleotide sequence ID" value="NZ_JBDLBQ010000007.1"/>
</dbReference>
<gene>
    <name evidence="1" type="ORF">ABDJ34_08240</name>
</gene>
<sequence length="64" mass="7693">MKEVSIKLITELILDKDYLEYSYDLDMSEYDDEKLTKWCLDYIKRDINEIIINSDIEPIITITD</sequence>
<evidence type="ECO:0000313" key="2">
    <source>
        <dbReference type="Proteomes" id="UP001634413"/>
    </source>
</evidence>
<dbReference type="Proteomes" id="UP001634413">
    <property type="component" value="Unassembled WGS sequence"/>
</dbReference>